<accession>A0A150GJ44</accession>
<dbReference type="AlphaFoldDB" id="A0A150GJ44"/>
<feature type="compositionally biased region" description="Gly residues" evidence="1">
    <location>
        <begin position="86"/>
        <end position="106"/>
    </location>
</feature>
<comment type="caution">
    <text evidence="2">The sequence shown here is derived from an EMBL/GenBank/DDBJ whole genome shotgun (WGS) entry which is preliminary data.</text>
</comment>
<feature type="compositionally biased region" description="Low complexity" evidence="1">
    <location>
        <begin position="64"/>
        <end position="85"/>
    </location>
</feature>
<organism evidence="2 3">
    <name type="scientific">Gonium pectorale</name>
    <name type="common">Green alga</name>
    <dbReference type="NCBI Taxonomy" id="33097"/>
    <lineage>
        <taxon>Eukaryota</taxon>
        <taxon>Viridiplantae</taxon>
        <taxon>Chlorophyta</taxon>
        <taxon>core chlorophytes</taxon>
        <taxon>Chlorophyceae</taxon>
        <taxon>CS clade</taxon>
        <taxon>Chlamydomonadales</taxon>
        <taxon>Volvocaceae</taxon>
        <taxon>Gonium</taxon>
    </lineage>
</organism>
<protein>
    <submittedName>
        <fullName evidence="2">Uncharacterized protein</fullName>
    </submittedName>
</protein>
<dbReference type="EMBL" id="LSYV01000020">
    <property type="protein sequence ID" value="KXZ49818.1"/>
    <property type="molecule type" value="Genomic_DNA"/>
</dbReference>
<gene>
    <name evidence="2" type="ORF">GPECTOR_19g269</name>
</gene>
<dbReference type="OrthoDB" id="542798at2759"/>
<evidence type="ECO:0000313" key="3">
    <source>
        <dbReference type="Proteomes" id="UP000075714"/>
    </source>
</evidence>
<reference evidence="3" key="1">
    <citation type="journal article" date="2016" name="Nat. Commun.">
        <title>The Gonium pectorale genome demonstrates co-option of cell cycle regulation during the evolution of multicellularity.</title>
        <authorList>
            <person name="Hanschen E.R."/>
            <person name="Marriage T.N."/>
            <person name="Ferris P.J."/>
            <person name="Hamaji T."/>
            <person name="Toyoda A."/>
            <person name="Fujiyama A."/>
            <person name="Neme R."/>
            <person name="Noguchi H."/>
            <person name="Minakuchi Y."/>
            <person name="Suzuki M."/>
            <person name="Kawai-Toyooka H."/>
            <person name="Smith D.R."/>
            <person name="Sparks H."/>
            <person name="Anderson J."/>
            <person name="Bakaric R."/>
            <person name="Luria V."/>
            <person name="Karger A."/>
            <person name="Kirschner M.W."/>
            <person name="Durand P.M."/>
            <person name="Michod R.E."/>
            <person name="Nozaki H."/>
            <person name="Olson B.J."/>
        </authorList>
    </citation>
    <scope>NUCLEOTIDE SEQUENCE [LARGE SCALE GENOMIC DNA]</scope>
    <source>
        <strain evidence="3">NIES-2863</strain>
    </source>
</reference>
<evidence type="ECO:0000256" key="1">
    <source>
        <dbReference type="SAM" id="MobiDB-lite"/>
    </source>
</evidence>
<dbReference type="Proteomes" id="UP000075714">
    <property type="component" value="Unassembled WGS sequence"/>
</dbReference>
<feature type="compositionally biased region" description="Low complexity" evidence="1">
    <location>
        <begin position="9"/>
        <end position="29"/>
    </location>
</feature>
<sequence>MTRDGDAVSLPSPSALASPGAGPSGTSSPRKAPPGTASGASASASAGGGAASAAAANGISSRQATAAVAAAAPPPSTAKSSRDAPGAGGAGGRVQGGGGASDGGGPPSSADERMYTAKQLTDALRSGLTAVKDQLQVLAILDGTAMTWPGVSQALGDMDFLADLTAKALTRMEAAARGLQAGGRPAGTGPRACVLGRS</sequence>
<proteinExistence type="predicted"/>
<feature type="region of interest" description="Disordered" evidence="1">
    <location>
        <begin position="1"/>
        <end position="112"/>
    </location>
</feature>
<evidence type="ECO:0000313" key="2">
    <source>
        <dbReference type="EMBL" id="KXZ49818.1"/>
    </source>
</evidence>
<feature type="compositionally biased region" description="Low complexity" evidence="1">
    <location>
        <begin position="37"/>
        <end position="56"/>
    </location>
</feature>
<name>A0A150GJ44_GONPE</name>
<keyword evidence="3" id="KW-1185">Reference proteome</keyword>